<evidence type="ECO:0008006" key="4">
    <source>
        <dbReference type="Google" id="ProtNLM"/>
    </source>
</evidence>
<gene>
    <name evidence="2" type="ORF">FGK63_08175</name>
</gene>
<keyword evidence="3" id="KW-1185">Reference proteome</keyword>
<evidence type="ECO:0000256" key="1">
    <source>
        <dbReference type="SAM" id="SignalP"/>
    </source>
</evidence>
<comment type="caution">
    <text evidence="2">The sequence shown here is derived from an EMBL/GenBank/DDBJ whole genome shotgun (WGS) entry which is preliminary data.</text>
</comment>
<protein>
    <recommendedName>
        <fullName evidence="4">YmgD family protein</fullName>
    </recommendedName>
</protein>
<dbReference type="RefSeq" id="WP_138841110.1">
    <property type="nucleotide sequence ID" value="NZ_VCPD01000002.1"/>
</dbReference>
<keyword evidence="1" id="KW-0732">Signal</keyword>
<dbReference type="EMBL" id="VCPD01000002">
    <property type="protein sequence ID" value="TMV09080.1"/>
    <property type="molecule type" value="Genomic_DNA"/>
</dbReference>
<proteinExistence type="predicted"/>
<organism evidence="2 3">
    <name type="scientific">Ruegeria sediminis</name>
    <dbReference type="NCBI Taxonomy" id="2583820"/>
    <lineage>
        <taxon>Bacteria</taxon>
        <taxon>Pseudomonadati</taxon>
        <taxon>Pseudomonadota</taxon>
        <taxon>Alphaproteobacteria</taxon>
        <taxon>Rhodobacterales</taxon>
        <taxon>Roseobacteraceae</taxon>
        <taxon>Ruegeria</taxon>
    </lineage>
</organism>
<evidence type="ECO:0000313" key="3">
    <source>
        <dbReference type="Proteomes" id="UP001193035"/>
    </source>
</evidence>
<sequence>MFRTIVLSLALFSAASTSVAQDAEAEAILAEAQGYLHLTCNTLVAQYDNDEDKMLDVIGLMLAVSLNNRGIDFLQMNLTDAEVEEIQTEFADQIGDACAADADRLMAGIVDEVTAELVQYY</sequence>
<accession>A0ABY2X1G0</accession>
<evidence type="ECO:0000313" key="2">
    <source>
        <dbReference type="EMBL" id="TMV09080.1"/>
    </source>
</evidence>
<feature type="chain" id="PRO_5045227880" description="YmgD family protein" evidence="1">
    <location>
        <begin position="23"/>
        <end position="121"/>
    </location>
</feature>
<feature type="signal peptide" evidence="1">
    <location>
        <begin position="1"/>
        <end position="22"/>
    </location>
</feature>
<dbReference type="Proteomes" id="UP001193035">
    <property type="component" value="Unassembled WGS sequence"/>
</dbReference>
<name>A0ABY2X1G0_9RHOB</name>
<reference evidence="2 3" key="1">
    <citation type="submission" date="2019-05" db="EMBL/GenBank/DDBJ databases">
        <title>Ruegeria sp. nov., isolated from tidal flat.</title>
        <authorList>
            <person name="Kim W."/>
        </authorList>
    </citation>
    <scope>NUCLEOTIDE SEQUENCE [LARGE SCALE GENOMIC DNA]</scope>
    <source>
        <strain evidence="2 3">CAU 1488</strain>
    </source>
</reference>